<organism evidence="1 2">
    <name type="scientific">Mycoplasma putrefaciens (strain ATCC 15718 / NCTC 10155 / C30 KS-1 / KS-1)</name>
    <dbReference type="NCBI Taxonomy" id="743965"/>
    <lineage>
        <taxon>Bacteria</taxon>
        <taxon>Bacillati</taxon>
        <taxon>Mycoplasmatota</taxon>
        <taxon>Mollicutes</taxon>
        <taxon>Mycoplasmataceae</taxon>
        <taxon>Mycoplasma</taxon>
    </lineage>
</organism>
<evidence type="ECO:0000313" key="1">
    <source>
        <dbReference type="EMBL" id="AEM68575.1"/>
    </source>
</evidence>
<reference evidence="1 2" key="1">
    <citation type="journal article" date="2011" name="J. Bacteriol.">
        <title>Genome Sequence of Mycoplasma putrefaciens Type Strain KS1.</title>
        <authorList>
            <person name="Calcutt M.J."/>
            <person name="Foecking M.F."/>
        </authorList>
    </citation>
    <scope>NUCLEOTIDE SEQUENCE [LARGE SCALE GENOMIC DNA]</scope>
    <source>
        <strain evidence="2">ATCC 15718 / NCTC 10155 / C30 KS-1 / KS-1</strain>
    </source>
</reference>
<name>A0A7U4E9E5_MYCPK</name>
<proteinExistence type="predicted"/>
<dbReference type="AlphaFoldDB" id="A0A7U4E9E5"/>
<accession>A0A7U4E9E5</accession>
<dbReference type="Proteomes" id="UP000008907">
    <property type="component" value="Chromosome"/>
</dbReference>
<gene>
    <name evidence="1" type="ordered locus">MPUT_0179</name>
</gene>
<protein>
    <submittedName>
        <fullName evidence="1">Uncharacterized protein</fullName>
    </submittedName>
</protein>
<sequence length="45" mass="5531">MSYCTLQIYLTELFKKFNYYMQAKINFLIYILELKTDIKIQSKNN</sequence>
<evidence type="ECO:0000313" key="2">
    <source>
        <dbReference type="Proteomes" id="UP000008907"/>
    </source>
</evidence>
<dbReference type="KEGG" id="mpf:MPUT_0179"/>
<dbReference type="EMBL" id="CP003021">
    <property type="protein sequence ID" value="AEM68575.1"/>
    <property type="molecule type" value="Genomic_DNA"/>
</dbReference>